<feature type="transmembrane region" description="Helical" evidence="6">
    <location>
        <begin position="230"/>
        <end position="252"/>
    </location>
</feature>
<dbReference type="AlphaFoldDB" id="A0A0E3WY29"/>
<feature type="transmembrane region" description="Helical" evidence="6">
    <location>
        <begin position="258"/>
        <end position="277"/>
    </location>
</feature>
<feature type="transmembrane region" description="Helical" evidence="6">
    <location>
        <begin position="127"/>
        <end position="146"/>
    </location>
</feature>
<keyword evidence="4 6" id="KW-1133">Transmembrane helix</keyword>
<evidence type="ECO:0000313" key="8">
    <source>
        <dbReference type="Proteomes" id="UP000033066"/>
    </source>
</evidence>
<dbReference type="EMBL" id="CP009517">
    <property type="protein sequence ID" value="AKB83090.1"/>
    <property type="molecule type" value="Genomic_DNA"/>
</dbReference>
<dbReference type="InterPro" id="IPR022791">
    <property type="entry name" value="L-PG_synthase/AglD"/>
</dbReference>
<reference evidence="7" key="1">
    <citation type="submission" date="2014-07" db="EMBL/GenBank/DDBJ databases">
        <title>Methanogenic archaea and the global carbon cycle.</title>
        <authorList>
            <person name="Henriksen J.R."/>
            <person name="Luke J."/>
            <person name="Reinhart S."/>
            <person name="Benedict M.N."/>
            <person name="Youngblut N.D."/>
            <person name="Metcalf M.E."/>
            <person name="Whitaker R.J."/>
            <person name="Metcalf W.W."/>
        </authorList>
    </citation>
    <scope>NUCLEOTIDE SEQUENCE [LARGE SCALE GENOMIC DNA]</scope>
    <source>
        <strain evidence="7">3</strain>
    </source>
</reference>
<proteinExistence type="predicted"/>
<gene>
    <name evidence="7" type="ORF">MSBR3_2512</name>
</gene>
<keyword evidence="5 6" id="KW-0472">Membrane</keyword>
<sequence>MKNYAKWITSSILISIISIVFVLIFTFDKTTIEIVREIRPGYVIAALVIHLFSFYIWGLRIKSMSSALGHEIDLKTSIEMVISGTFVAALTPSSIGGEPLRIHLLRQKNMPVGQATAVILGERVLDALLILLAVPFSLYFLHGILLDSRLDTVIILGEVLSIVVFALMIYATVKPGFIKFTINGLMRWIGRLGGKKTEQKIHKLSESIDREIDEFHSSINIFLTEGRKGLYYGLIFTVIYWIVEFSSLPITLMGLNQAPSVLISFAVQVLLMIIIVMPLTPGASGVAELAAISLFSIFVPASILGVTVAAWRTFTFYTNIIAGGFVSFKLLKDTDLVKKYLNQSQSEV</sequence>
<feature type="transmembrane region" description="Helical" evidence="6">
    <location>
        <begin position="152"/>
        <end position="173"/>
    </location>
</feature>
<organism evidence="7 8">
    <name type="scientific">Methanosarcina barkeri 3</name>
    <dbReference type="NCBI Taxonomy" id="1434107"/>
    <lineage>
        <taxon>Archaea</taxon>
        <taxon>Methanobacteriati</taxon>
        <taxon>Methanobacteriota</taxon>
        <taxon>Stenosarchaea group</taxon>
        <taxon>Methanomicrobia</taxon>
        <taxon>Methanosarcinales</taxon>
        <taxon>Methanosarcinaceae</taxon>
        <taxon>Methanosarcina</taxon>
    </lineage>
</organism>
<feature type="transmembrane region" description="Helical" evidence="6">
    <location>
        <begin position="7"/>
        <end position="27"/>
    </location>
</feature>
<evidence type="ECO:0000256" key="4">
    <source>
        <dbReference type="ARBA" id="ARBA00022989"/>
    </source>
</evidence>
<dbReference type="RefSeq" id="WP_048108779.1">
    <property type="nucleotide sequence ID" value="NZ_CP009517.1"/>
</dbReference>
<dbReference type="PANTHER" id="PTHR37693">
    <property type="entry name" value="PHOSPHATIDYLGLYCEROL LYSYLTRANSFERASE"/>
    <property type="match status" value="1"/>
</dbReference>
<dbReference type="PATRIC" id="fig|1434107.4.peg.3190"/>
<dbReference type="OrthoDB" id="15513at2157"/>
<dbReference type="Proteomes" id="UP000033066">
    <property type="component" value="Chromosome"/>
</dbReference>
<feature type="transmembrane region" description="Helical" evidence="6">
    <location>
        <begin position="39"/>
        <end position="57"/>
    </location>
</feature>
<dbReference type="Pfam" id="PF03706">
    <property type="entry name" value="LPG_synthase_TM"/>
    <property type="match status" value="1"/>
</dbReference>
<dbReference type="KEGG" id="mbak:MSBR3_2512"/>
<evidence type="ECO:0000256" key="2">
    <source>
        <dbReference type="ARBA" id="ARBA00022475"/>
    </source>
</evidence>
<dbReference type="GO" id="GO:0005886">
    <property type="term" value="C:plasma membrane"/>
    <property type="evidence" value="ECO:0007669"/>
    <property type="project" value="UniProtKB-SubCell"/>
</dbReference>
<keyword evidence="8" id="KW-1185">Reference proteome</keyword>
<evidence type="ECO:0000256" key="5">
    <source>
        <dbReference type="ARBA" id="ARBA00023136"/>
    </source>
</evidence>
<evidence type="ECO:0000256" key="1">
    <source>
        <dbReference type="ARBA" id="ARBA00004651"/>
    </source>
</evidence>
<feature type="transmembrane region" description="Helical" evidence="6">
    <location>
        <begin position="289"/>
        <end position="308"/>
    </location>
</feature>
<keyword evidence="3 6" id="KW-0812">Transmembrane</keyword>
<dbReference type="HOGENOM" id="CLU_039146_1_0_2"/>
<dbReference type="PANTHER" id="PTHR37693:SF1">
    <property type="entry name" value="INTEGRAL MEMBRANE PROTEIN"/>
    <property type="match status" value="1"/>
</dbReference>
<name>A0A0E3WY29_METBA</name>
<keyword evidence="2" id="KW-1003">Cell membrane</keyword>
<protein>
    <submittedName>
        <fullName evidence="7">Integral membrane protein</fullName>
    </submittedName>
</protein>
<comment type="subcellular location">
    <subcellularLocation>
        <location evidence="1">Cell membrane</location>
        <topology evidence="1">Multi-pass membrane protein</topology>
    </subcellularLocation>
</comment>
<dbReference type="NCBIfam" id="TIGR00374">
    <property type="entry name" value="flippase-like domain"/>
    <property type="match status" value="1"/>
</dbReference>
<dbReference type="GeneID" id="24790125"/>
<evidence type="ECO:0000256" key="3">
    <source>
        <dbReference type="ARBA" id="ARBA00022692"/>
    </source>
</evidence>
<evidence type="ECO:0000313" key="7">
    <source>
        <dbReference type="EMBL" id="AKB83090.1"/>
    </source>
</evidence>
<accession>A0A0E3WY29</accession>
<dbReference type="STRING" id="1434107.MSBR3_2512"/>
<evidence type="ECO:0000256" key="6">
    <source>
        <dbReference type="SAM" id="Phobius"/>
    </source>
</evidence>